<dbReference type="eggNOG" id="COG1082">
    <property type="taxonomic scope" value="Bacteria"/>
</dbReference>
<dbReference type="GO" id="GO:0016853">
    <property type="term" value="F:isomerase activity"/>
    <property type="evidence" value="ECO:0007669"/>
    <property type="project" value="UniProtKB-KW"/>
</dbReference>
<keyword evidence="3" id="KW-1185">Reference proteome</keyword>
<dbReference type="EMBL" id="CP002593">
    <property type="protein sequence ID" value="AEA25896.1"/>
    <property type="molecule type" value="Genomic_DNA"/>
</dbReference>
<accession>F4CJN6</accession>
<dbReference type="PANTHER" id="PTHR12110:SF41">
    <property type="entry name" value="INOSOSE DEHYDRATASE"/>
    <property type="match status" value="1"/>
</dbReference>
<evidence type="ECO:0000259" key="1">
    <source>
        <dbReference type="Pfam" id="PF01261"/>
    </source>
</evidence>
<keyword evidence="2" id="KW-0413">Isomerase</keyword>
<reference evidence="2 3" key="1">
    <citation type="journal article" date="2011" name="J. Bacteriol.">
        <title>Genome sequence of the 1,4-dioxane-degrading Pseudonocardia dioxanivorans strain CB1190.</title>
        <authorList>
            <person name="Sales C.M."/>
            <person name="Mahendra S."/>
            <person name="Grostern A."/>
            <person name="Parales R.E."/>
            <person name="Goodwin L.A."/>
            <person name="Woyke T."/>
            <person name="Nolan M."/>
            <person name="Lapidus A."/>
            <person name="Chertkov O."/>
            <person name="Ovchinnikova G."/>
            <person name="Sczyrba A."/>
            <person name="Alvarez-Cohen L."/>
        </authorList>
    </citation>
    <scope>NUCLEOTIDE SEQUENCE [LARGE SCALE GENOMIC DNA]</scope>
    <source>
        <strain evidence="3">ATCC 55486 / DSM 44775 / JCM 13855 / CB1190</strain>
    </source>
</reference>
<evidence type="ECO:0000313" key="3">
    <source>
        <dbReference type="Proteomes" id="UP000007809"/>
    </source>
</evidence>
<organism evidence="2 3">
    <name type="scientific">Pseudonocardia dioxanivorans (strain ATCC 55486 / DSM 44775 / JCM 13855 / CB1190)</name>
    <dbReference type="NCBI Taxonomy" id="675635"/>
    <lineage>
        <taxon>Bacteria</taxon>
        <taxon>Bacillati</taxon>
        <taxon>Actinomycetota</taxon>
        <taxon>Actinomycetes</taxon>
        <taxon>Pseudonocardiales</taxon>
        <taxon>Pseudonocardiaceae</taxon>
        <taxon>Pseudonocardia</taxon>
    </lineage>
</organism>
<name>F4CJN6_PSEUX</name>
<dbReference type="KEGG" id="pdx:Psed_3726"/>
<proteinExistence type="predicted"/>
<protein>
    <submittedName>
        <fullName evidence="2">Xylose isomerase domain-containing protein TIM barrel</fullName>
    </submittedName>
</protein>
<dbReference type="InterPro" id="IPR036237">
    <property type="entry name" value="Xyl_isomerase-like_sf"/>
</dbReference>
<gene>
    <name evidence="2" type="ordered locus">Psed_3726</name>
</gene>
<feature type="domain" description="Xylose isomerase-like TIM barrel" evidence="1">
    <location>
        <begin position="31"/>
        <end position="249"/>
    </location>
</feature>
<dbReference type="InterPro" id="IPR013022">
    <property type="entry name" value="Xyl_isomerase-like_TIM-brl"/>
</dbReference>
<dbReference type="InterPro" id="IPR050312">
    <property type="entry name" value="IolE/XylAMocC-like"/>
</dbReference>
<sequence length="303" mass="32895">MGPRMDIVLGVDTLSYHCRLATGEISLEDVLREIAELGYSFVQFNAVHVRDRDEAGLEALRGLAAELGLDITLSGDVVGRVGNGDTVERGVERIRGWVALAETIGSPFARVSSGFYRAELFSQPGLIAAEQRYVTETLRRAADEVPGDVQILLENHSDFTADEYAEIIDGVGSDRIGVFLDLINPISSLQDPLPVITRLAPLAPSGHVKDFRLVSRYVEDRFHRRGFDVQWCYPGEGVADLASLVGVLVGSAGRAEPYRLSVEGLDNHPGVADQRERLAASLAFLQKLITDAPAAAAPSKETR</sequence>
<dbReference type="HOGENOM" id="CLU_969482_0_0_11"/>
<dbReference type="SUPFAM" id="SSF51658">
    <property type="entry name" value="Xylose isomerase-like"/>
    <property type="match status" value="1"/>
</dbReference>
<evidence type="ECO:0000313" key="2">
    <source>
        <dbReference type="EMBL" id="AEA25896.1"/>
    </source>
</evidence>
<dbReference type="PANTHER" id="PTHR12110">
    <property type="entry name" value="HYDROXYPYRUVATE ISOMERASE"/>
    <property type="match status" value="1"/>
</dbReference>
<dbReference type="Pfam" id="PF01261">
    <property type="entry name" value="AP_endonuc_2"/>
    <property type="match status" value="1"/>
</dbReference>
<dbReference type="AlphaFoldDB" id="F4CJN6"/>
<dbReference type="Proteomes" id="UP000007809">
    <property type="component" value="Chromosome"/>
</dbReference>
<dbReference type="STRING" id="675635.Psed_3726"/>
<dbReference type="Gene3D" id="3.20.20.150">
    <property type="entry name" value="Divalent-metal-dependent TIM barrel enzymes"/>
    <property type="match status" value="1"/>
</dbReference>